<feature type="domain" description="HTH marR-type" evidence="4">
    <location>
        <begin position="1"/>
        <end position="136"/>
    </location>
</feature>
<accession>A0A2V3VIX2</accession>
<proteinExistence type="predicted"/>
<dbReference type="InterPro" id="IPR000835">
    <property type="entry name" value="HTH_MarR-typ"/>
</dbReference>
<dbReference type="SMART" id="SM00347">
    <property type="entry name" value="HTH_MARR"/>
    <property type="match status" value="1"/>
</dbReference>
<reference evidence="5 6" key="1">
    <citation type="submission" date="2018-05" db="EMBL/GenBank/DDBJ databases">
        <title>Genomic Encyclopedia of Type Strains, Phase IV (KMG-IV): sequencing the most valuable type-strain genomes for metagenomic binning, comparative biology and taxonomic classification.</title>
        <authorList>
            <person name="Goeker M."/>
        </authorList>
    </citation>
    <scope>NUCLEOTIDE SEQUENCE [LARGE SCALE GENOMIC DNA]</scope>
    <source>
        <strain evidence="5 6">DSM 28556</strain>
    </source>
</reference>
<dbReference type="GO" id="GO:0003677">
    <property type="term" value="F:DNA binding"/>
    <property type="evidence" value="ECO:0007669"/>
    <property type="project" value="UniProtKB-KW"/>
</dbReference>
<comment type="caution">
    <text evidence="5">The sequence shown here is derived from an EMBL/GenBank/DDBJ whole genome shotgun (WGS) entry which is preliminary data.</text>
</comment>
<dbReference type="PRINTS" id="PR00598">
    <property type="entry name" value="HTHMARR"/>
</dbReference>
<keyword evidence="3" id="KW-0804">Transcription</keyword>
<dbReference type="EMBL" id="QJJQ01000025">
    <property type="protein sequence ID" value="PXW80841.1"/>
    <property type="molecule type" value="Genomic_DNA"/>
</dbReference>
<evidence type="ECO:0000259" key="4">
    <source>
        <dbReference type="PROSITE" id="PS50995"/>
    </source>
</evidence>
<evidence type="ECO:0000256" key="3">
    <source>
        <dbReference type="ARBA" id="ARBA00023163"/>
    </source>
</evidence>
<dbReference type="Pfam" id="PF01047">
    <property type="entry name" value="MarR"/>
    <property type="match status" value="1"/>
</dbReference>
<dbReference type="PANTHER" id="PTHR42756:SF1">
    <property type="entry name" value="TRANSCRIPTIONAL REPRESSOR OF EMRAB OPERON"/>
    <property type="match status" value="1"/>
</dbReference>
<keyword evidence="2" id="KW-0238">DNA-binding</keyword>
<sequence>MKKEQIRQINRLQNNFNILIANKFEDKLDNQLTAKQVLMLELIKQGINSTKDLATKLNVSTSAISQILNKLDDKGYIERTVNPQNRREIILKLADKADQYFHDLTALKDQINQEVYGKLSLEDLKHLKKILEKLQTIAMNETNDDRK</sequence>
<dbReference type="InterPro" id="IPR036388">
    <property type="entry name" value="WH-like_DNA-bd_sf"/>
</dbReference>
<dbReference type="GO" id="GO:0003700">
    <property type="term" value="F:DNA-binding transcription factor activity"/>
    <property type="evidence" value="ECO:0007669"/>
    <property type="project" value="InterPro"/>
</dbReference>
<keyword evidence="1" id="KW-0805">Transcription regulation</keyword>
<evidence type="ECO:0000256" key="2">
    <source>
        <dbReference type="ARBA" id="ARBA00023125"/>
    </source>
</evidence>
<dbReference type="OrthoDB" id="166070at2"/>
<evidence type="ECO:0000256" key="1">
    <source>
        <dbReference type="ARBA" id="ARBA00023015"/>
    </source>
</evidence>
<protein>
    <submittedName>
        <fullName evidence="5">MarR family transcriptional regulator</fullName>
    </submittedName>
</protein>
<gene>
    <name evidence="5" type="ORF">DFR56_12516</name>
</gene>
<dbReference type="PANTHER" id="PTHR42756">
    <property type="entry name" value="TRANSCRIPTIONAL REGULATOR, MARR"/>
    <property type="match status" value="1"/>
</dbReference>
<keyword evidence="6" id="KW-1185">Reference proteome</keyword>
<dbReference type="SUPFAM" id="SSF46785">
    <property type="entry name" value="Winged helix' DNA-binding domain"/>
    <property type="match status" value="1"/>
</dbReference>
<evidence type="ECO:0000313" key="6">
    <source>
        <dbReference type="Proteomes" id="UP000247978"/>
    </source>
</evidence>
<name>A0A2V3VIX2_9BACI</name>
<evidence type="ECO:0000313" key="5">
    <source>
        <dbReference type="EMBL" id="PXW80841.1"/>
    </source>
</evidence>
<dbReference type="RefSeq" id="WP_110397525.1">
    <property type="nucleotide sequence ID" value="NZ_JADIJL010000011.1"/>
</dbReference>
<dbReference type="Gene3D" id="1.10.10.10">
    <property type="entry name" value="Winged helix-like DNA-binding domain superfamily/Winged helix DNA-binding domain"/>
    <property type="match status" value="1"/>
</dbReference>
<dbReference type="AlphaFoldDB" id="A0A2V3VIX2"/>
<dbReference type="Proteomes" id="UP000247978">
    <property type="component" value="Unassembled WGS sequence"/>
</dbReference>
<dbReference type="InterPro" id="IPR036390">
    <property type="entry name" value="WH_DNA-bd_sf"/>
</dbReference>
<organism evidence="5 6">
    <name type="scientific">Pseudogracilibacillus auburnensis</name>
    <dbReference type="NCBI Taxonomy" id="1494959"/>
    <lineage>
        <taxon>Bacteria</taxon>
        <taxon>Bacillati</taxon>
        <taxon>Bacillota</taxon>
        <taxon>Bacilli</taxon>
        <taxon>Bacillales</taxon>
        <taxon>Bacillaceae</taxon>
        <taxon>Pseudogracilibacillus</taxon>
    </lineage>
</organism>
<dbReference type="PROSITE" id="PS50995">
    <property type="entry name" value="HTH_MARR_2"/>
    <property type="match status" value="1"/>
</dbReference>